<dbReference type="PANTHER" id="PTHR13615">
    <property type="entry name" value="GLYCOSYLTRANSFERASE-LIKE 1"/>
    <property type="match status" value="1"/>
</dbReference>
<proteinExistence type="predicted"/>
<dbReference type="Proteomes" id="UP000030746">
    <property type="component" value="Unassembled WGS sequence"/>
</dbReference>
<dbReference type="RefSeq" id="XP_009065026.1">
    <property type="nucleotide sequence ID" value="XM_009066778.1"/>
</dbReference>
<dbReference type="EMBL" id="KB203559">
    <property type="protein sequence ID" value="ESO84285.1"/>
    <property type="molecule type" value="Genomic_DNA"/>
</dbReference>
<dbReference type="KEGG" id="lgi:LOTGIDRAFT_146417"/>
<gene>
    <name evidence="1" type="ORF">LOTGIDRAFT_146417</name>
</gene>
<sequence length="49" mass="5817">EIFMEAKEKLKDHILHWGYLDSKLRYYQVLQQADVSISTALHEFYGVAM</sequence>
<dbReference type="CTD" id="20235101"/>
<accession>V3ZP57</accession>
<feature type="non-terminal residue" evidence="1">
    <location>
        <position position="1"/>
    </location>
</feature>
<dbReference type="InterPro" id="IPR051862">
    <property type="entry name" value="GT-like_domain_containing_1"/>
</dbReference>
<reference evidence="1 2" key="1">
    <citation type="journal article" date="2013" name="Nature">
        <title>Insights into bilaterian evolution from three spiralian genomes.</title>
        <authorList>
            <person name="Simakov O."/>
            <person name="Marletaz F."/>
            <person name="Cho S.J."/>
            <person name="Edsinger-Gonzales E."/>
            <person name="Havlak P."/>
            <person name="Hellsten U."/>
            <person name="Kuo D.H."/>
            <person name="Larsson T."/>
            <person name="Lv J."/>
            <person name="Arendt D."/>
            <person name="Savage R."/>
            <person name="Osoegawa K."/>
            <person name="de Jong P."/>
            <person name="Grimwood J."/>
            <person name="Chapman J.A."/>
            <person name="Shapiro H."/>
            <person name="Aerts A."/>
            <person name="Otillar R.P."/>
            <person name="Terry A.Y."/>
            <person name="Boore J.L."/>
            <person name="Grigoriev I.V."/>
            <person name="Lindberg D.R."/>
            <person name="Seaver E.C."/>
            <person name="Weisblat D.A."/>
            <person name="Putnam N.H."/>
            <person name="Rokhsar D.S."/>
        </authorList>
    </citation>
    <scope>NUCLEOTIDE SEQUENCE [LARGE SCALE GENOMIC DNA]</scope>
</reference>
<dbReference type="HOGENOM" id="CLU_3147466_0_0_1"/>
<keyword evidence="2" id="KW-1185">Reference proteome</keyword>
<dbReference type="OrthoDB" id="10032790at2759"/>
<evidence type="ECO:0000313" key="2">
    <source>
        <dbReference type="Proteomes" id="UP000030746"/>
    </source>
</evidence>
<name>V3ZP57_LOTGI</name>
<dbReference type="PANTHER" id="PTHR13615:SF3">
    <property type="entry name" value="GLYCOSYLTRANSFERASE-LIKE DOMAIN-CONTAINING PROTEIN 1"/>
    <property type="match status" value="1"/>
</dbReference>
<evidence type="ECO:0000313" key="1">
    <source>
        <dbReference type="EMBL" id="ESO84285.1"/>
    </source>
</evidence>
<dbReference type="GeneID" id="20235101"/>
<protein>
    <submittedName>
        <fullName evidence="1">Uncharacterized protein</fullName>
    </submittedName>
</protein>
<dbReference type="AlphaFoldDB" id="V3ZP57"/>
<organism evidence="1 2">
    <name type="scientific">Lottia gigantea</name>
    <name type="common">Giant owl limpet</name>
    <dbReference type="NCBI Taxonomy" id="225164"/>
    <lineage>
        <taxon>Eukaryota</taxon>
        <taxon>Metazoa</taxon>
        <taxon>Spiralia</taxon>
        <taxon>Lophotrochozoa</taxon>
        <taxon>Mollusca</taxon>
        <taxon>Gastropoda</taxon>
        <taxon>Patellogastropoda</taxon>
        <taxon>Lottioidea</taxon>
        <taxon>Lottiidae</taxon>
        <taxon>Lottia</taxon>
    </lineage>
</organism>